<evidence type="ECO:0000313" key="2">
    <source>
        <dbReference type="EMBL" id="CQR65602.1"/>
    </source>
</evidence>
<dbReference type="InterPro" id="IPR038721">
    <property type="entry name" value="IS701-like_DDE_dom"/>
</dbReference>
<name>A0A0F7W6U7_STRLW</name>
<evidence type="ECO:0000259" key="1">
    <source>
        <dbReference type="Pfam" id="PF13546"/>
    </source>
</evidence>
<protein>
    <recommendedName>
        <fullName evidence="1">Transposase IS701-like DDE domain-containing protein</fullName>
    </recommendedName>
</protein>
<organism evidence="2 3">
    <name type="scientific">Streptomyces leeuwenhoekii</name>
    <dbReference type="NCBI Taxonomy" id="1437453"/>
    <lineage>
        <taxon>Bacteria</taxon>
        <taxon>Bacillati</taxon>
        <taxon>Actinomycetota</taxon>
        <taxon>Actinomycetes</taxon>
        <taxon>Kitasatosporales</taxon>
        <taxon>Streptomycetaceae</taxon>
        <taxon>Streptomyces</taxon>
    </lineage>
</organism>
<accession>A0A0F7W6U7</accession>
<evidence type="ECO:0000313" key="3">
    <source>
        <dbReference type="Proteomes" id="UP000035016"/>
    </source>
</evidence>
<reference evidence="2 3" key="1">
    <citation type="submission" date="2015-02" db="EMBL/GenBank/DDBJ databases">
        <authorList>
            <person name="Gomez-Escribano P.J."/>
        </authorList>
    </citation>
    <scope>NUCLEOTIDE SEQUENCE [LARGE SCALE GENOMIC DNA]</scope>
    <source>
        <strain evidence="3">C34 (DSM 42122 / NRRL B-24963)</strain>
    </source>
</reference>
<feature type="domain" description="Transposase IS701-like DDE" evidence="1">
    <location>
        <begin position="2"/>
        <end position="31"/>
    </location>
</feature>
<dbReference type="Proteomes" id="UP000035016">
    <property type="component" value="Chromosome Chromosome"/>
</dbReference>
<sequence>MPPVVVTDAGYGQNADFRDGLSERGISYVWRSVRT</sequence>
<dbReference type="EMBL" id="LN831790">
    <property type="protein sequence ID" value="CQR65602.1"/>
    <property type="molecule type" value="Genomic_DNA"/>
</dbReference>
<gene>
    <name evidence="2" type="primary">sle_61470</name>
</gene>
<dbReference type="AlphaFoldDB" id="A0A0F7W6U7"/>
<proteinExistence type="predicted"/>
<dbReference type="KEGG" id="sle:sle_61470"/>
<dbReference type="Pfam" id="PF13546">
    <property type="entry name" value="DDE_5"/>
    <property type="match status" value="1"/>
</dbReference>